<evidence type="ECO:0000313" key="9">
    <source>
        <dbReference type="Proteomes" id="UP000187404"/>
    </source>
</evidence>
<evidence type="ECO:0000256" key="1">
    <source>
        <dbReference type="ARBA" id="ARBA00000385"/>
    </source>
</evidence>
<dbReference type="GO" id="GO:0031119">
    <property type="term" value="P:tRNA pseudouridine synthesis"/>
    <property type="evidence" value="ECO:0007669"/>
    <property type="project" value="UniProtKB-UniRule"/>
</dbReference>
<feature type="domain" description="tRNA pseudouridylate synthase B C-terminal" evidence="7">
    <location>
        <begin position="182"/>
        <end position="233"/>
    </location>
</feature>
<comment type="catalytic activity">
    <reaction evidence="1 5">
        <text>uridine(55) in tRNA = pseudouridine(55) in tRNA</text>
        <dbReference type="Rhea" id="RHEA:42532"/>
        <dbReference type="Rhea" id="RHEA-COMP:10101"/>
        <dbReference type="Rhea" id="RHEA-COMP:10102"/>
        <dbReference type="ChEBI" id="CHEBI:65314"/>
        <dbReference type="ChEBI" id="CHEBI:65315"/>
        <dbReference type="EC" id="5.4.99.25"/>
    </reaction>
</comment>
<dbReference type="EC" id="5.4.99.25" evidence="5"/>
<reference evidence="8 9" key="1">
    <citation type="journal article" date="2016" name="Appl. Environ. Microbiol.">
        <title>Function and Phylogeny of Bacterial Butyryl Coenzyme A:Acetate Transferases and Their Diversity in the Proximal Colon of Swine.</title>
        <authorList>
            <person name="Trachsel J."/>
            <person name="Bayles D.O."/>
            <person name="Looft T."/>
            <person name="Levine U.Y."/>
            <person name="Allen H.K."/>
        </authorList>
    </citation>
    <scope>NUCLEOTIDE SEQUENCE [LARGE SCALE GENOMIC DNA]</scope>
    <source>
        <strain evidence="8 9">68-3-10</strain>
    </source>
</reference>
<dbReference type="STRING" id="1261640.BHK98_00535"/>
<evidence type="ECO:0000259" key="6">
    <source>
        <dbReference type="Pfam" id="PF01509"/>
    </source>
</evidence>
<evidence type="ECO:0000256" key="2">
    <source>
        <dbReference type="ARBA" id="ARBA00005642"/>
    </source>
</evidence>
<sequence length="326" mass="37232">MTNDGIIIINKQQNMTSHDVVAQVRRIFGIRRTGHTGTLDPMATGVLPVCVGRATRIMEYLDLDLKEYRCSMKLGRRMDTQDVWGQETARVPPERVNLIRREDVEEAFAVFHGVISQTPPMYSAVRVNGKKLYEYARAGETAEVKARKIYIDRLTIEAMDLGRGYESTVTFSVRCSKGTYIRAICEEAGERLGVYGAMSALTREASGIFRIEDAVELTELAAMDKEHRERLLMNIPDPLVHFGELEVREYDAKRLLNGLPVWTGHCTFRREPEYRDKDFPLPIRPEFRRAYKAFGPVEGKMTFLGVVFADEAYENVKADKIFYTRG</sequence>
<dbReference type="PANTHER" id="PTHR13767">
    <property type="entry name" value="TRNA-PSEUDOURIDINE SYNTHASE"/>
    <property type="match status" value="1"/>
</dbReference>
<dbReference type="Pfam" id="PF01509">
    <property type="entry name" value="TruB_N"/>
    <property type="match status" value="1"/>
</dbReference>
<accession>A0A1Q9JEQ6</accession>
<evidence type="ECO:0000256" key="4">
    <source>
        <dbReference type="ARBA" id="ARBA00023235"/>
    </source>
</evidence>
<dbReference type="HAMAP" id="MF_01080">
    <property type="entry name" value="TruB_bact"/>
    <property type="match status" value="1"/>
</dbReference>
<dbReference type="InterPro" id="IPR032819">
    <property type="entry name" value="TruB_C"/>
</dbReference>
<evidence type="ECO:0000313" key="8">
    <source>
        <dbReference type="EMBL" id="OLR54710.1"/>
    </source>
</evidence>
<dbReference type="GO" id="GO:0003723">
    <property type="term" value="F:RNA binding"/>
    <property type="evidence" value="ECO:0007669"/>
    <property type="project" value="InterPro"/>
</dbReference>
<dbReference type="InterPro" id="IPR002501">
    <property type="entry name" value="PsdUridine_synth_N"/>
</dbReference>
<dbReference type="InterPro" id="IPR014780">
    <property type="entry name" value="tRNA_psdUridine_synth_TruB"/>
</dbReference>
<evidence type="ECO:0000259" key="7">
    <source>
        <dbReference type="Pfam" id="PF16198"/>
    </source>
</evidence>
<dbReference type="GO" id="GO:0160148">
    <property type="term" value="F:tRNA pseudouridine(55) synthase activity"/>
    <property type="evidence" value="ECO:0007669"/>
    <property type="project" value="UniProtKB-EC"/>
</dbReference>
<dbReference type="PANTHER" id="PTHR13767:SF2">
    <property type="entry name" value="PSEUDOURIDYLATE SYNTHASE TRUB1"/>
    <property type="match status" value="1"/>
</dbReference>
<dbReference type="AlphaFoldDB" id="A0A1Q9JEQ6"/>
<feature type="domain" description="Pseudouridine synthase II N-terminal" evidence="6">
    <location>
        <begin position="25"/>
        <end position="181"/>
    </location>
</feature>
<keyword evidence="4 5" id="KW-0413">Isomerase</keyword>
<comment type="function">
    <text evidence="5">Responsible for synthesis of pseudouridine from uracil-55 in the psi GC loop of transfer RNAs.</text>
</comment>
<dbReference type="GO" id="GO:1990481">
    <property type="term" value="P:mRNA pseudouridine synthesis"/>
    <property type="evidence" value="ECO:0007669"/>
    <property type="project" value="TreeGrafter"/>
</dbReference>
<feature type="active site" description="Nucleophile" evidence="5">
    <location>
        <position position="40"/>
    </location>
</feature>
<evidence type="ECO:0000256" key="3">
    <source>
        <dbReference type="ARBA" id="ARBA00022694"/>
    </source>
</evidence>
<protein>
    <recommendedName>
        <fullName evidence="5">tRNA pseudouridine synthase B</fullName>
        <ecNumber evidence="5">5.4.99.25</ecNumber>
    </recommendedName>
    <alternativeName>
        <fullName evidence="5">tRNA pseudouridine(55) synthase</fullName>
        <shortName evidence="5">Psi55 synthase</shortName>
    </alternativeName>
    <alternativeName>
        <fullName evidence="5">tRNA pseudouridylate synthase</fullName>
    </alternativeName>
    <alternativeName>
        <fullName evidence="5">tRNA-uridine isomerase</fullName>
    </alternativeName>
</protein>
<dbReference type="SUPFAM" id="SSF55120">
    <property type="entry name" value="Pseudouridine synthase"/>
    <property type="match status" value="1"/>
</dbReference>
<dbReference type="RefSeq" id="WP_075711730.1">
    <property type="nucleotide sequence ID" value="NZ_MJIE01000001.1"/>
</dbReference>
<organism evidence="8 9">
    <name type="scientific">Hornefia porci</name>
    <dbReference type="NCBI Taxonomy" id="2652292"/>
    <lineage>
        <taxon>Bacteria</taxon>
        <taxon>Bacillati</taxon>
        <taxon>Bacillota</taxon>
        <taxon>Clostridia</taxon>
        <taxon>Peptostreptococcales</taxon>
        <taxon>Anaerovoracaceae</taxon>
        <taxon>Hornefia</taxon>
    </lineage>
</organism>
<comment type="caution">
    <text evidence="8">The sequence shown here is derived from an EMBL/GenBank/DDBJ whole genome shotgun (WGS) entry which is preliminary data.</text>
</comment>
<evidence type="ECO:0000256" key="5">
    <source>
        <dbReference type="HAMAP-Rule" id="MF_01080"/>
    </source>
</evidence>
<keyword evidence="9" id="KW-1185">Reference proteome</keyword>
<dbReference type="InterPro" id="IPR020103">
    <property type="entry name" value="PsdUridine_synth_cat_dom_sf"/>
</dbReference>
<proteinExistence type="inferred from homology"/>
<dbReference type="OrthoDB" id="9802309at2"/>
<comment type="similarity">
    <text evidence="2 5">Belongs to the pseudouridine synthase TruB family. Type 1 subfamily.</text>
</comment>
<keyword evidence="3 5" id="KW-0819">tRNA processing</keyword>
<dbReference type="Proteomes" id="UP000187404">
    <property type="component" value="Unassembled WGS sequence"/>
</dbReference>
<gene>
    <name evidence="5" type="primary">truB</name>
    <name evidence="8" type="ORF">BHK98_00535</name>
</gene>
<dbReference type="Pfam" id="PF16198">
    <property type="entry name" value="TruB_C_2"/>
    <property type="match status" value="1"/>
</dbReference>
<dbReference type="Gene3D" id="3.30.2350.10">
    <property type="entry name" value="Pseudouridine synthase"/>
    <property type="match status" value="1"/>
</dbReference>
<dbReference type="CDD" id="cd02573">
    <property type="entry name" value="PseudoU_synth_EcTruB"/>
    <property type="match status" value="1"/>
</dbReference>
<name>A0A1Q9JEQ6_9FIRM</name>
<dbReference type="EMBL" id="MJIE01000001">
    <property type="protein sequence ID" value="OLR54710.1"/>
    <property type="molecule type" value="Genomic_DNA"/>
</dbReference>
<dbReference type="NCBIfam" id="TIGR00431">
    <property type="entry name" value="TruB"/>
    <property type="match status" value="1"/>
</dbReference>